<feature type="binding site" evidence="9">
    <location>
        <position position="529"/>
    </location>
    <ligand>
        <name>acetyl-CoA</name>
        <dbReference type="ChEBI" id="CHEBI:57288"/>
    </ligand>
</feature>
<comment type="catalytic activity">
    <reaction evidence="9">
        <text>cytidine(34) in elongator tRNA(Met) + acetyl-CoA + ATP + H2O = N(4)-acetylcytidine(34) in elongator tRNA(Met) + ADP + phosphate + CoA + H(+)</text>
        <dbReference type="Rhea" id="RHEA:43788"/>
        <dbReference type="Rhea" id="RHEA-COMP:10693"/>
        <dbReference type="Rhea" id="RHEA-COMP:10694"/>
        <dbReference type="ChEBI" id="CHEBI:15377"/>
        <dbReference type="ChEBI" id="CHEBI:15378"/>
        <dbReference type="ChEBI" id="CHEBI:30616"/>
        <dbReference type="ChEBI" id="CHEBI:43474"/>
        <dbReference type="ChEBI" id="CHEBI:57287"/>
        <dbReference type="ChEBI" id="CHEBI:57288"/>
        <dbReference type="ChEBI" id="CHEBI:74900"/>
        <dbReference type="ChEBI" id="CHEBI:82748"/>
        <dbReference type="ChEBI" id="CHEBI:456216"/>
        <dbReference type="EC" id="2.3.1.193"/>
    </reaction>
</comment>
<proteinExistence type="inferred from homology"/>
<comment type="function">
    <text evidence="9">Catalyzes the formation of N(4)-acetylcytidine (ac(4)C) at the wobble position of tRNA(Met), by using acetyl-CoA as an acetyl donor and ATP (or GTP).</text>
</comment>
<dbReference type="InterPro" id="IPR007807">
    <property type="entry name" value="TcmA/NAT10_helicase"/>
</dbReference>
<comment type="similarity">
    <text evidence="9">Belongs to the TmcA family.</text>
</comment>
<dbReference type="PANTHER" id="PTHR10925">
    <property type="entry name" value="N-ACETYLTRANSFERASE 10"/>
    <property type="match status" value="1"/>
</dbReference>
<dbReference type="SUPFAM" id="SSF55729">
    <property type="entry name" value="Acyl-CoA N-acyltransferases (Nat)"/>
    <property type="match status" value="1"/>
</dbReference>
<dbReference type="InterPro" id="IPR027417">
    <property type="entry name" value="P-loop_NTPase"/>
</dbReference>
<keyword evidence="12" id="KW-1185">Reference proteome</keyword>
<dbReference type="GO" id="GO:0005524">
    <property type="term" value="F:ATP binding"/>
    <property type="evidence" value="ECO:0007669"/>
    <property type="project" value="UniProtKB-UniRule"/>
</dbReference>
<dbReference type="Proteomes" id="UP000011134">
    <property type="component" value="Unassembled WGS sequence"/>
</dbReference>
<dbReference type="CDD" id="cd04301">
    <property type="entry name" value="NAT_SF"/>
    <property type="match status" value="1"/>
</dbReference>
<dbReference type="RefSeq" id="WP_007463270.1">
    <property type="nucleotide sequence ID" value="NZ_AMZO01000006.1"/>
</dbReference>
<dbReference type="InterPro" id="IPR013562">
    <property type="entry name" value="TmcA/NAT10_N"/>
</dbReference>
<keyword evidence="6 9" id="KW-0067">ATP-binding</keyword>
<dbReference type="Pfam" id="PF08351">
    <property type="entry name" value="TmcA_N"/>
    <property type="match status" value="1"/>
</dbReference>
<evidence type="ECO:0000256" key="4">
    <source>
        <dbReference type="ARBA" id="ARBA00022694"/>
    </source>
</evidence>
<feature type="binding site" evidence="9">
    <location>
        <position position="168"/>
    </location>
    <ligand>
        <name>ATP</name>
        <dbReference type="ChEBI" id="CHEBI:30616"/>
    </ligand>
</feature>
<keyword evidence="1 9" id="KW-0963">Cytoplasm</keyword>
<dbReference type="InterPro" id="IPR024914">
    <property type="entry name" value="tRNA_acetyltr_TmcA"/>
</dbReference>
<dbReference type="GO" id="GO:1904812">
    <property type="term" value="P:rRNA acetylation involved in maturation of SSU-rRNA"/>
    <property type="evidence" value="ECO:0007669"/>
    <property type="project" value="TreeGrafter"/>
</dbReference>
<keyword evidence="3 9" id="KW-0808">Transferase</keyword>
<evidence type="ECO:0000313" key="12">
    <source>
        <dbReference type="Proteomes" id="UP000011134"/>
    </source>
</evidence>
<dbReference type="Gene3D" id="3.40.50.11040">
    <property type="match status" value="1"/>
</dbReference>
<keyword evidence="4 9" id="KW-0819">tRNA processing</keyword>
<comment type="subcellular location">
    <subcellularLocation>
        <location evidence="9">Cytoplasm</location>
    </subcellularLocation>
</comment>
<evidence type="ECO:0000256" key="2">
    <source>
        <dbReference type="ARBA" id="ARBA00022555"/>
    </source>
</evidence>
<dbReference type="InterPro" id="IPR000182">
    <property type="entry name" value="GNAT_dom"/>
</dbReference>
<evidence type="ECO:0000259" key="10">
    <source>
        <dbReference type="PROSITE" id="PS51186"/>
    </source>
</evidence>
<keyword evidence="8 9" id="KW-0012">Acyltransferase</keyword>
<evidence type="ECO:0000256" key="8">
    <source>
        <dbReference type="ARBA" id="ARBA00023315"/>
    </source>
</evidence>
<gene>
    <name evidence="9" type="primary">tmcA</name>
    <name evidence="11" type="ORF">C942_04241</name>
</gene>
<dbReference type="EC" id="2.3.1.193" evidence="9"/>
<dbReference type="GO" id="GO:0000049">
    <property type="term" value="F:tRNA binding"/>
    <property type="evidence" value="ECO:0007669"/>
    <property type="project" value="UniProtKB-UniRule"/>
</dbReference>
<dbReference type="InterPro" id="IPR032672">
    <property type="entry name" value="TmcA/NAT10/Kre33"/>
</dbReference>
<dbReference type="SUPFAM" id="SSF52540">
    <property type="entry name" value="P-loop containing nucleoside triphosphate hydrolases"/>
    <property type="match status" value="1"/>
</dbReference>
<sequence length="698" mass="77099">MSELIGFCTALAERVSKANVRFLVVAEGALNWGINIASQFASVHGHTLWAGESAPSELTSIPLKKAKKWLGQECNFLVYNAHQGVDVEALGALSGTVTGGGGMLLLLPPSCREGDESALPSVRRLMSLLSSSEVLWLEPDKALPSLPEFASTCSLYTDTEFGCLNDEQYQAVCAIRRVVTGHRKRPLVLTADRGRGKSSALGIAAASLMSERRLRIGVTAPSFANADTLFFHTSRCLGLDYHQQRKLEHDKSQIEFFAPDYLLAEDVCLDFLIVDEAAAIPAPILTRLLNQYNRIAFASTIHGYEGTGRGFAIKFRQQLDVIAPQWRQLQMSQPIRWAEQDPLELWTFKALLLDADYPSVDADKIAKESIRYLCISTETLLSDEVLLSQVFGLLVNAHYQTSPSDLSQLLDDESVQLVVAMADDVVVGCCLLSIEGGFSSELAQEITLGKRRMRGHLLPQSVAAHVAIAEAVTQRCARIMRIAVHPELQQRGIGLVMLDYCRCWAEEKQLDYLGTSFGLVPELFDFWNRAGYCPIRLGVTKDAASGAHSLLTVLPLSAAATNWLDTAEHIFSFNFQAQRVEQFRELAPELFIKLFQRTVKSESSSNGAEMEIISRQLEVYADGGLGYDLVIASIQSRLEALLAQHSVEASPLLSLAVAKVLQRQSWEKVISDYGFVSRKMAERALRDWVSSQLLVRLT</sequence>
<organism evidence="11 12">
    <name type="scientific">Photobacterium marinum</name>
    <dbReference type="NCBI Taxonomy" id="1056511"/>
    <lineage>
        <taxon>Bacteria</taxon>
        <taxon>Pseudomonadati</taxon>
        <taxon>Pseudomonadota</taxon>
        <taxon>Gammaproteobacteria</taxon>
        <taxon>Vibrionales</taxon>
        <taxon>Vibrionaceae</taxon>
        <taxon>Photobacterium</taxon>
    </lineage>
</organism>
<dbReference type="AlphaFoldDB" id="L8JE41"/>
<evidence type="ECO:0000256" key="5">
    <source>
        <dbReference type="ARBA" id="ARBA00022741"/>
    </source>
</evidence>
<protein>
    <recommendedName>
        <fullName evidence="9">tRNA(Met) cytidine acetyltransferase TmcA</fullName>
        <ecNumber evidence="9">2.3.1.193</ecNumber>
    </recommendedName>
</protein>
<keyword evidence="2 9" id="KW-0820">tRNA-binding</keyword>
<dbReference type="Pfam" id="PF13718">
    <property type="entry name" value="GNAT_acetyltr_2"/>
    <property type="match status" value="2"/>
</dbReference>
<comment type="caution">
    <text evidence="9">Lacks conserved residue(s) required for the propagation of feature annotation.</text>
</comment>
<evidence type="ECO:0000256" key="3">
    <source>
        <dbReference type="ARBA" id="ARBA00022679"/>
    </source>
</evidence>
<feature type="binding site" evidence="9">
    <location>
        <position position="336"/>
    </location>
    <ligand>
        <name>ATP</name>
        <dbReference type="ChEBI" id="CHEBI:30616"/>
    </ligand>
</feature>
<dbReference type="InterPro" id="IPR016181">
    <property type="entry name" value="Acyl_CoA_acyltransferase"/>
</dbReference>
<dbReference type="Pfam" id="PF05127">
    <property type="entry name" value="NAT10_TcmA_helicase"/>
    <property type="match status" value="1"/>
</dbReference>
<dbReference type="PANTHER" id="PTHR10925:SF5">
    <property type="entry name" value="RNA CYTIDINE ACETYLTRANSFERASE"/>
    <property type="match status" value="1"/>
</dbReference>
<comment type="caution">
    <text evidence="11">The sequence shown here is derived from an EMBL/GenBank/DDBJ whole genome shotgun (WGS) entry which is preliminary data.</text>
</comment>
<evidence type="ECO:0000256" key="9">
    <source>
        <dbReference type="HAMAP-Rule" id="MF_01886"/>
    </source>
</evidence>
<dbReference type="OrthoDB" id="5578851at2"/>
<evidence type="ECO:0000256" key="6">
    <source>
        <dbReference type="ARBA" id="ARBA00022840"/>
    </source>
</evidence>
<keyword evidence="7 9" id="KW-0694">RNA-binding</keyword>
<name>L8JE41_9GAMM</name>
<feature type="domain" description="N-acetyltransferase" evidence="10">
    <location>
        <begin position="377"/>
        <end position="557"/>
    </location>
</feature>
<evidence type="ECO:0000256" key="7">
    <source>
        <dbReference type="ARBA" id="ARBA00022884"/>
    </source>
</evidence>
<accession>L8JE41</accession>
<dbReference type="EMBL" id="AMZO01000006">
    <property type="protein sequence ID" value="ELR66543.1"/>
    <property type="molecule type" value="Genomic_DNA"/>
</dbReference>
<dbReference type="GO" id="GO:0051391">
    <property type="term" value="P:tRNA acetylation"/>
    <property type="evidence" value="ECO:0007669"/>
    <property type="project" value="UniProtKB-UniRule"/>
</dbReference>
<dbReference type="GO" id="GO:0051392">
    <property type="term" value="F:tRNA cytidine N4-acetyltransferase activity"/>
    <property type="evidence" value="ECO:0007669"/>
    <property type="project" value="UniProtKB-UniRule"/>
</dbReference>
<evidence type="ECO:0000256" key="1">
    <source>
        <dbReference type="ARBA" id="ARBA00022490"/>
    </source>
</evidence>
<dbReference type="GO" id="GO:0002101">
    <property type="term" value="P:tRNA wobble cytosine modification"/>
    <property type="evidence" value="ECO:0007669"/>
    <property type="project" value="UniProtKB-UniRule"/>
</dbReference>
<dbReference type="PROSITE" id="PS51186">
    <property type="entry name" value="GNAT"/>
    <property type="match status" value="1"/>
</dbReference>
<keyword evidence="5 9" id="KW-0547">Nucleotide-binding</keyword>
<feature type="binding site" evidence="9">
    <location>
        <position position="522"/>
    </location>
    <ligand>
        <name>acetyl-CoA</name>
        <dbReference type="ChEBI" id="CHEBI:57288"/>
    </ligand>
</feature>
<dbReference type="Gene3D" id="3.40.50.300">
    <property type="entry name" value="P-loop containing nucleotide triphosphate hydrolases"/>
    <property type="match status" value="1"/>
</dbReference>
<dbReference type="GO" id="GO:0005737">
    <property type="term" value="C:cytoplasm"/>
    <property type="evidence" value="ECO:0007669"/>
    <property type="project" value="UniProtKB-SubCell"/>
</dbReference>
<feature type="binding site" evidence="9">
    <location>
        <begin position="482"/>
        <end position="484"/>
    </location>
    <ligand>
        <name>acetyl-CoA</name>
        <dbReference type="ChEBI" id="CHEBI:57288"/>
    </ligand>
</feature>
<dbReference type="HAMAP" id="MF_01886">
    <property type="entry name" value="tRNA_acetyltr_TmcA"/>
    <property type="match status" value="1"/>
</dbReference>
<evidence type="ECO:0000313" key="11">
    <source>
        <dbReference type="EMBL" id="ELR66543.1"/>
    </source>
</evidence>
<dbReference type="Gene3D" id="3.40.630.30">
    <property type="match status" value="1"/>
</dbReference>
<reference evidence="11 12" key="1">
    <citation type="submission" date="2012-12" db="EMBL/GenBank/DDBJ databases">
        <title>Genome Assembly of Photobacterium sp. AK15.</title>
        <authorList>
            <person name="Khatri I."/>
            <person name="Vaidya B."/>
            <person name="Srinivas T.N.R."/>
            <person name="Subramanian S."/>
            <person name="Pinnaka A."/>
        </authorList>
    </citation>
    <scope>NUCLEOTIDE SEQUENCE [LARGE SCALE GENOMIC DNA]</scope>
    <source>
        <strain evidence="11 12">AK15</strain>
    </source>
</reference>
<dbReference type="PATRIC" id="fig|1056511.3.peg.1071"/>
<dbReference type="GO" id="GO:1990883">
    <property type="term" value="F:18S rRNA cytidine N-acetyltransferase activity"/>
    <property type="evidence" value="ECO:0007669"/>
    <property type="project" value="TreeGrafter"/>
</dbReference>